<dbReference type="Proteomes" id="UP000564644">
    <property type="component" value="Unassembled WGS sequence"/>
</dbReference>
<keyword evidence="4" id="KW-1185">Reference proteome</keyword>
<dbReference type="RefSeq" id="WP_185132982.1">
    <property type="nucleotide sequence ID" value="NZ_JACJVO010000046.1"/>
</dbReference>
<accession>A0A7X0SUU5</accession>
<feature type="domain" description="Copper amine oxidase-like N-terminal" evidence="2">
    <location>
        <begin position="43"/>
        <end position="148"/>
    </location>
</feature>
<dbReference type="EMBL" id="JACJVO010000046">
    <property type="protein sequence ID" value="MBB6735330.1"/>
    <property type="molecule type" value="Genomic_DNA"/>
</dbReference>
<protein>
    <recommendedName>
        <fullName evidence="2">Copper amine oxidase-like N-terminal domain-containing protein</fullName>
    </recommendedName>
</protein>
<proteinExistence type="predicted"/>
<keyword evidence="1" id="KW-0732">Signal</keyword>
<comment type="caution">
    <text evidence="3">The sequence shown here is derived from an EMBL/GenBank/DDBJ whole genome shotgun (WGS) entry which is preliminary data.</text>
</comment>
<evidence type="ECO:0000313" key="3">
    <source>
        <dbReference type="EMBL" id="MBB6735330.1"/>
    </source>
</evidence>
<organism evidence="3 4">
    <name type="scientific">Cohnella zeiphila</name>
    <dbReference type="NCBI Taxonomy" id="2761120"/>
    <lineage>
        <taxon>Bacteria</taxon>
        <taxon>Bacillati</taxon>
        <taxon>Bacillota</taxon>
        <taxon>Bacilli</taxon>
        <taxon>Bacillales</taxon>
        <taxon>Paenibacillaceae</taxon>
        <taxon>Cohnella</taxon>
    </lineage>
</organism>
<name>A0A7X0SUU5_9BACL</name>
<evidence type="ECO:0000259" key="2">
    <source>
        <dbReference type="Pfam" id="PF07833"/>
    </source>
</evidence>
<evidence type="ECO:0000256" key="1">
    <source>
        <dbReference type="SAM" id="SignalP"/>
    </source>
</evidence>
<gene>
    <name evidence="3" type="ORF">H7C18_30890</name>
</gene>
<feature type="chain" id="PRO_5030770510" description="Copper amine oxidase-like N-terminal domain-containing protein" evidence="1">
    <location>
        <begin position="34"/>
        <end position="408"/>
    </location>
</feature>
<reference evidence="3 4" key="1">
    <citation type="submission" date="2020-08" db="EMBL/GenBank/DDBJ databases">
        <title>Cohnella phylogeny.</title>
        <authorList>
            <person name="Dunlap C."/>
        </authorList>
    </citation>
    <scope>NUCLEOTIDE SEQUENCE [LARGE SCALE GENOMIC DNA]</scope>
    <source>
        <strain evidence="3 4">CBP 2801</strain>
    </source>
</reference>
<evidence type="ECO:0000313" key="4">
    <source>
        <dbReference type="Proteomes" id="UP000564644"/>
    </source>
</evidence>
<dbReference type="SUPFAM" id="SSF55383">
    <property type="entry name" value="Copper amine oxidase, domain N"/>
    <property type="match status" value="1"/>
</dbReference>
<sequence>MRSTIIRKGTGMLTVAAFFLFAFAVLGASRAHAAESAPIKVAVDMSLVPFQVQPYTENGTTLVQIRPLFEAMGVALDWKPGGNEINGKKGDRAFTLTLGSKKAVVDGQPVSLNVEAKAIDGNTLVPLRFVGEATGALVVWDAVHREITVFTEEMLARLGITKEQAAEYIDKYLASLEQGSDGQDEEPTPAVKADLQKLSGMYYGYRADISGYECGGACWDYYTFLPNNRIVVGEPASGGPETIDCGKTACSSYTIRDGVLTVGGSEKHDVQVSPKGNLIIDDILLTKVKPISGSLKLDGEYVYRGYSGMVGVNSASSSWEEWITFNRDGTFQSENLTLGTLDTGSSETNSGAGDSKKGTYAISGNTIVLSFDDGTKARYLIFLHPDSSGKDNVEDIQIGDRNFYVDRD</sequence>
<dbReference type="Gene3D" id="3.30.457.10">
    <property type="entry name" value="Copper amine oxidase-like, N-terminal domain"/>
    <property type="match status" value="1"/>
</dbReference>
<feature type="signal peptide" evidence="1">
    <location>
        <begin position="1"/>
        <end position="33"/>
    </location>
</feature>
<dbReference type="InterPro" id="IPR012854">
    <property type="entry name" value="Cu_amine_oxidase-like_N"/>
</dbReference>
<dbReference type="AlphaFoldDB" id="A0A7X0SUU5"/>
<dbReference type="Pfam" id="PF07833">
    <property type="entry name" value="Cu_amine_oxidN1"/>
    <property type="match status" value="1"/>
</dbReference>
<dbReference type="InterPro" id="IPR036582">
    <property type="entry name" value="Mao_N_sf"/>
</dbReference>